<dbReference type="OrthoDB" id="3078733at2"/>
<feature type="signal peptide" evidence="1">
    <location>
        <begin position="1"/>
        <end position="25"/>
    </location>
</feature>
<evidence type="ECO:0000313" key="2">
    <source>
        <dbReference type="EMBL" id="AXI03751.1"/>
    </source>
</evidence>
<protein>
    <submittedName>
        <fullName evidence="2">Uncharacterized protein</fullName>
    </submittedName>
</protein>
<organism evidence="2 3">
    <name type="scientific">Aquirhabdus parva</name>
    <dbReference type="NCBI Taxonomy" id="2283318"/>
    <lineage>
        <taxon>Bacteria</taxon>
        <taxon>Pseudomonadati</taxon>
        <taxon>Pseudomonadota</taxon>
        <taxon>Gammaproteobacteria</taxon>
        <taxon>Moraxellales</taxon>
        <taxon>Moraxellaceae</taxon>
        <taxon>Aquirhabdus</taxon>
    </lineage>
</organism>
<sequence length="311" mass="35045">MNKVTPLCRIACAVICVLSGTAAYAEESQFGYVYTTDLLPAGAKEIEQHATWRHQKDGGKFDLVEGRTEFEYGVSDRLQMSAYLNYAWTRASHDVGGETVPPETFAEVQVDPNSNWHDKKFVGVSVEGIYRLMSPYTDPFGLAIYFEPTIGNGLREMETRIIAQKNFFDDRLILAANITAEQEGRFLPADPAADPDSVEARGHWDHETDMNVGVAGSYRFAPNWSAGMEFQQEREYSSFSVQNKFRTNLANYLGPTIHYGGKHFFATMTFLEQLGGAVDYGNPDHDFIAHGRTFADDFEKYRVRVKLGYSF</sequence>
<gene>
    <name evidence="2" type="ORF">HYN46_13455</name>
</gene>
<evidence type="ECO:0000313" key="3">
    <source>
        <dbReference type="Proteomes" id="UP000253940"/>
    </source>
</evidence>
<reference evidence="2 3" key="1">
    <citation type="submission" date="2018-07" db="EMBL/GenBank/DDBJ databases">
        <title>Genome sequencing of Moraxellaceae gen. HYN0046.</title>
        <authorList>
            <person name="Kim M."/>
            <person name="Yi H."/>
        </authorList>
    </citation>
    <scope>NUCLEOTIDE SEQUENCE [LARGE SCALE GENOMIC DNA]</scope>
    <source>
        <strain evidence="2 3">HYN0046</strain>
    </source>
</reference>
<evidence type="ECO:0000256" key="1">
    <source>
        <dbReference type="SAM" id="SignalP"/>
    </source>
</evidence>
<dbReference type="Proteomes" id="UP000253940">
    <property type="component" value="Chromosome"/>
</dbReference>
<dbReference type="Pfam" id="PF20367">
    <property type="entry name" value="DUF6662"/>
    <property type="match status" value="1"/>
</dbReference>
<feature type="chain" id="PRO_5016963703" evidence="1">
    <location>
        <begin position="26"/>
        <end position="311"/>
    </location>
</feature>
<name>A0A345P8Z2_9GAMM</name>
<keyword evidence="3" id="KW-1185">Reference proteome</keyword>
<dbReference type="AlphaFoldDB" id="A0A345P8Z2"/>
<dbReference type="EMBL" id="CP031222">
    <property type="protein sequence ID" value="AXI03751.1"/>
    <property type="molecule type" value="Genomic_DNA"/>
</dbReference>
<keyword evidence="1" id="KW-0732">Signal</keyword>
<dbReference type="KEGG" id="mbah:HYN46_13455"/>
<accession>A0A345P8Z2</accession>
<dbReference type="InterPro" id="IPR046603">
    <property type="entry name" value="DUF6662"/>
</dbReference>
<proteinExistence type="predicted"/>
<dbReference type="RefSeq" id="WP_114899859.1">
    <property type="nucleotide sequence ID" value="NZ_CP031222.1"/>
</dbReference>